<comment type="similarity">
    <text evidence="1">Belongs to the CFA/CMAS family.</text>
</comment>
<sequence>MDGTLRIDYGDIYGFLDIVLGNLGDASGSPLRRAWLALRRLVRPLTLFNPARRSQSNVAHHYDLTDQLYDLFLDADRQYSCAYFATPGDTLEQAQAQKKRHIAAKLLLEPGQRVLDIGSGWGGMARFLARDADVSVTGLTLSKEQLLYAKIETANAGLDDEVTFHLRDYRHEAARYDRIVSVGMFEHVGTPHYRTFFNTVSDRLTDDGIAVVHTIGTSGPPGAPGAWIKKYIFPGGYAPAMSEVLPSIEKSGLIVTDVEVLRLHYAETLRAWRQRFLANRAQLSDLHDDRFCRMWEFYLSACEAAFRHTDLVVFQFQLAKRKTTVPLTRDYIANAKANQ</sequence>
<dbReference type="InterPro" id="IPR003333">
    <property type="entry name" value="CMAS"/>
</dbReference>
<dbReference type="EMBL" id="QCYH01000013">
    <property type="protein sequence ID" value="PVA09006.1"/>
    <property type="molecule type" value="Genomic_DNA"/>
</dbReference>
<dbReference type="GO" id="GO:0032259">
    <property type="term" value="P:methylation"/>
    <property type="evidence" value="ECO:0007669"/>
    <property type="project" value="UniProtKB-KW"/>
</dbReference>
<keyword evidence="2 7" id="KW-0489">Methyltransferase</keyword>
<feature type="active site" evidence="6">
    <location>
        <position position="302"/>
    </location>
</feature>
<evidence type="ECO:0000256" key="1">
    <source>
        <dbReference type="ARBA" id="ARBA00010815"/>
    </source>
</evidence>
<organism evidence="7 8">
    <name type="scientific">Pelagivirga sediminicola</name>
    <dbReference type="NCBI Taxonomy" id="2170575"/>
    <lineage>
        <taxon>Bacteria</taxon>
        <taxon>Pseudomonadati</taxon>
        <taxon>Pseudomonadota</taxon>
        <taxon>Alphaproteobacteria</taxon>
        <taxon>Rhodobacterales</taxon>
        <taxon>Paracoccaceae</taxon>
        <taxon>Pelagivirga</taxon>
    </lineage>
</organism>
<dbReference type="InterPro" id="IPR029063">
    <property type="entry name" value="SAM-dependent_MTases_sf"/>
</dbReference>
<evidence type="ECO:0000256" key="6">
    <source>
        <dbReference type="PIRSR" id="PIRSR003085-1"/>
    </source>
</evidence>
<evidence type="ECO:0000256" key="3">
    <source>
        <dbReference type="ARBA" id="ARBA00022679"/>
    </source>
</evidence>
<dbReference type="CDD" id="cd02440">
    <property type="entry name" value="AdoMet_MTases"/>
    <property type="match status" value="1"/>
</dbReference>
<dbReference type="SUPFAM" id="SSF53335">
    <property type="entry name" value="S-adenosyl-L-methionine-dependent methyltransferases"/>
    <property type="match status" value="1"/>
</dbReference>
<dbReference type="GO" id="GO:0008610">
    <property type="term" value="P:lipid biosynthetic process"/>
    <property type="evidence" value="ECO:0007669"/>
    <property type="project" value="InterPro"/>
</dbReference>
<name>A0A2T7G3L8_9RHOB</name>
<dbReference type="Gene3D" id="3.40.50.150">
    <property type="entry name" value="Vaccinia Virus protein VP39"/>
    <property type="match status" value="1"/>
</dbReference>
<accession>A0A2T7G3L8</accession>
<dbReference type="OrthoDB" id="9782855at2"/>
<keyword evidence="5" id="KW-0443">Lipid metabolism</keyword>
<keyword evidence="4" id="KW-0949">S-adenosyl-L-methionine</keyword>
<comment type="caution">
    <text evidence="7">The sequence shown here is derived from an EMBL/GenBank/DDBJ whole genome shotgun (WGS) entry which is preliminary data.</text>
</comment>
<dbReference type="PIRSF" id="PIRSF003085">
    <property type="entry name" value="CMAS"/>
    <property type="match status" value="1"/>
</dbReference>
<dbReference type="InterPro" id="IPR050723">
    <property type="entry name" value="CFA/CMAS"/>
</dbReference>
<evidence type="ECO:0000256" key="5">
    <source>
        <dbReference type="ARBA" id="ARBA00023098"/>
    </source>
</evidence>
<gene>
    <name evidence="7" type="ORF">DC366_16200</name>
</gene>
<dbReference type="GO" id="GO:0008168">
    <property type="term" value="F:methyltransferase activity"/>
    <property type="evidence" value="ECO:0007669"/>
    <property type="project" value="UniProtKB-KW"/>
</dbReference>
<proteinExistence type="inferred from homology"/>
<reference evidence="7 8" key="1">
    <citation type="submission" date="2018-04" db="EMBL/GenBank/DDBJ databases">
        <title>Pelagivirga bohaiensis gen. nov., sp. nov., a bacterium isolated from the Bohai Sea.</title>
        <authorList>
            <person name="Ji X."/>
        </authorList>
    </citation>
    <scope>NUCLEOTIDE SEQUENCE [LARGE SCALE GENOMIC DNA]</scope>
    <source>
        <strain evidence="7 8">BH-SD19</strain>
    </source>
</reference>
<dbReference type="Proteomes" id="UP000244446">
    <property type="component" value="Unassembled WGS sequence"/>
</dbReference>
<dbReference type="Pfam" id="PF02353">
    <property type="entry name" value="CMAS"/>
    <property type="match status" value="1"/>
</dbReference>
<dbReference type="AlphaFoldDB" id="A0A2T7G3L8"/>
<evidence type="ECO:0000313" key="7">
    <source>
        <dbReference type="EMBL" id="PVA09006.1"/>
    </source>
</evidence>
<dbReference type="PANTHER" id="PTHR43667">
    <property type="entry name" value="CYCLOPROPANE-FATTY-ACYL-PHOSPHOLIPID SYNTHASE"/>
    <property type="match status" value="1"/>
</dbReference>
<keyword evidence="3 7" id="KW-0808">Transferase</keyword>
<evidence type="ECO:0000256" key="2">
    <source>
        <dbReference type="ARBA" id="ARBA00022603"/>
    </source>
</evidence>
<evidence type="ECO:0000313" key="8">
    <source>
        <dbReference type="Proteomes" id="UP000244446"/>
    </source>
</evidence>
<keyword evidence="8" id="KW-1185">Reference proteome</keyword>
<dbReference type="PANTHER" id="PTHR43667:SF1">
    <property type="entry name" value="CYCLOPROPANE-FATTY-ACYL-PHOSPHOLIPID SYNTHASE"/>
    <property type="match status" value="1"/>
</dbReference>
<evidence type="ECO:0000256" key="4">
    <source>
        <dbReference type="ARBA" id="ARBA00022691"/>
    </source>
</evidence>
<protein>
    <submittedName>
        <fullName evidence="7">SAM-dependent methyltransferase</fullName>
    </submittedName>
</protein>